<feature type="compositionally biased region" description="Polar residues" evidence="2">
    <location>
        <begin position="791"/>
        <end position="808"/>
    </location>
</feature>
<feature type="compositionally biased region" description="Basic and acidic residues" evidence="2">
    <location>
        <begin position="430"/>
        <end position="449"/>
    </location>
</feature>
<feature type="region of interest" description="Disordered" evidence="2">
    <location>
        <begin position="696"/>
        <end position="741"/>
    </location>
</feature>
<feature type="region of interest" description="Disordered" evidence="2">
    <location>
        <begin position="768"/>
        <end position="812"/>
    </location>
</feature>
<dbReference type="Proteomes" id="UP001359485">
    <property type="component" value="Unassembled WGS sequence"/>
</dbReference>
<feature type="region of interest" description="Disordered" evidence="2">
    <location>
        <begin position="556"/>
        <end position="580"/>
    </location>
</feature>
<dbReference type="EMBL" id="JAWJWF010000005">
    <property type="protein sequence ID" value="KAK6631950.1"/>
    <property type="molecule type" value="Genomic_DNA"/>
</dbReference>
<feature type="region of interest" description="Disordered" evidence="2">
    <location>
        <begin position="409"/>
        <end position="457"/>
    </location>
</feature>
<reference evidence="3 4" key="1">
    <citation type="submission" date="2023-09" db="EMBL/GenBank/DDBJ databases">
        <title>Genomes of two closely related lineages of the louse Polyplax serrata with different host specificities.</title>
        <authorList>
            <person name="Martinu J."/>
            <person name="Tarabai H."/>
            <person name="Stefka J."/>
            <person name="Hypsa V."/>
        </authorList>
    </citation>
    <scope>NUCLEOTIDE SEQUENCE [LARGE SCALE GENOMIC DNA]</scope>
    <source>
        <strain evidence="3">98ZLc_SE</strain>
    </source>
</reference>
<keyword evidence="4" id="KW-1185">Reference proteome</keyword>
<sequence>MSDGCDSPHGDDVQKSLELLDKVLSEFDDIENGNLDGEGLGTGRIQTLRNSLKGRSKSSETRDRVGGTTEDDSPSLGHQSEDDGYMSMNGKRSKFVLGFRPVTDEVGNSELPPAPNPPVECRVAEEMPDFPPPPEEAQRIISNLLPKVSPVNSNKRYKSGNRIGKPFFSSMHTGNENEESSIDTSATTATQTTLPKTRHQRPFGWENSIDQVPLHLQKPTHPHNRYGSLPYEGALNHSRYPPPWMQKTGPLPPRTLACALDKHREVRRQTEDPEDRTVFATVDVMVEDNGGNFSDDSLEDSLPPASKRGSIAWEVPLGFEGEETYLTPGSTKVIGRRRRKSTDYSSNSSIHRLKDAEDWPEPPAGTDDLSISPVSESFYGSNDTDDMGLPEALPLDLTFNGTYVIRKGKKKERSSLNKNTSFSPPQSILRKYDRQSSLDGLKKSKRSPESNHGSSTFDNIKQLLKEGLIEGLNDPPPDFMPAKPPNLVRVVSLPALPFEKTSEVNESPEGHQQHHHRNSKCERFGCKVNELSVTLEEAEDELSSLENPSLTQEIWNRENRTSVGNEVRPAGPDSSQKSAKKCREVQTQTDLSDTEAQNDLVDLVEKEFPEISKTKSELEEVEKKIQEIVKIKTMVMDTGDQETEEFSDPWVKVEDKPPDEFPVKVEVLQHDFGPLPPSPVDEDEEEDEVYTDVFRPATEKVDGLKEPFYRCQDPPGSDPSGKYLNRPPEPLPSRASDPIPMGNMTCRSADAGYCKGPRTYMNGVRNENTTERRTLPSEFPGPVSRRRTFQKKSSTLPQENSQGTSCSLPETPIFSRGCDIPRTPHRVGPDAIRPGGLQNSTYRRNGVATNSSNCNTGVSLTGGFNQAMAGAELLRLAGGPGRGWYPRHRQHRPASIEHLDRLPHSGSSPANGFPGPWDLGSARKPMTLPPNITPKFFHRSPRDALRRVTSLLIRGKVVDRFWGGGSCWSRTLRHPPVVKLVANLKMDVSDDPIGQ</sequence>
<feature type="compositionally biased region" description="Polar residues" evidence="2">
    <location>
        <begin position="372"/>
        <end position="382"/>
    </location>
</feature>
<evidence type="ECO:0000313" key="3">
    <source>
        <dbReference type="EMBL" id="KAK6631950.1"/>
    </source>
</evidence>
<protein>
    <submittedName>
        <fullName evidence="3">Uncharacterized protein</fullName>
    </submittedName>
</protein>
<keyword evidence="1" id="KW-0175">Coiled coil</keyword>
<feature type="compositionally biased region" description="Basic and acidic residues" evidence="2">
    <location>
        <begin position="697"/>
        <end position="708"/>
    </location>
</feature>
<feature type="compositionally biased region" description="Low complexity" evidence="2">
    <location>
        <begin position="184"/>
        <end position="193"/>
    </location>
</feature>
<name>A0ABR1AZG1_POLSC</name>
<gene>
    <name evidence="3" type="ORF">RUM44_006980</name>
</gene>
<evidence type="ECO:0000313" key="4">
    <source>
        <dbReference type="Proteomes" id="UP001359485"/>
    </source>
</evidence>
<feature type="compositionally biased region" description="Polar residues" evidence="2">
    <location>
        <begin position="416"/>
        <end position="426"/>
    </location>
</feature>
<comment type="caution">
    <text evidence="3">The sequence shown here is derived from an EMBL/GenBank/DDBJ whole genome shotgun (WGS) entry which is preliminary data.</text>
</comment>
<feature type="region of interest" description="Disordered" evidence="2">
    <location>
        <begin position="162"/>
        <end position="201"/>
    </location>
</feature>
<organism evidence="3 4">
    <name type="scientific">Polyplax serrata</name>
    <name type="common">Common mouse louse</name>
    <dbReference type="NCBI Taxonomy" id="468196"/>
    <lineage>
        <taxon>Eukaryota</taxon>
        <taxon>Metazoa</taxon>
        <taxon>Ecdysozoa</taxon>
        <taxon>Arthropoda</taxon>
        <taxon>Hexapoda</taxon>
        <taxon>Insecta</taxon>
        <taxon>Pterygota</taxon>
        <taxon>Neoptera</taxon>
        <taxon>Paraneoptera</taxon>
        <taxon>Psocodea</taxon>
        <taxon>Troctomorpha</taxon>
        <taxon>Phthiraptera</taxon>
        <taxon>Anoplura</taxon>
        <taxon>Polyplacidae</taxon>
        <taxon>Polyplax</taxon>
    </lineage>
</organism>
<proteinExistence type="predicted"/>
<feature type="region of interest" description="Disordered" evidence="2">
    <location>
        <begin position="30"/>
        <end position="87"/>
    </location>
</feature>
<feature type="coiled-coil region" evidence="1">
    <location>
        <begin position="521"/>
        <end position="548"/>
    </location>
</feature>
<evidence type="ECO:0000256" key="2">
    <source>
        <dbReference type="SAM" id="MobiDB-lite"/>
    </source>
</evidence>
<feature type="region of interest" description="Disordered" evidence="2">
    <location>
        <begin position="670"/>
        <end position="689"/>
    </location>
</feature>
<feature type="region of interest" description="Disordered" evidence="2">
    <location>
        <begin position="333"/>
        <end position="385"/>
    </location>
</feature>
<evidence type="ECO:0000256" key="1">
    <source>
        <dbReference type="SAM" id="Coils"/>
    </source>
</evidence>
<accession>A0ABR1AZG1</accession>
<feature type="compositionally biased region" description="Acidic residues" evidence="2">
    <location>
        <begin position="680"/>
        <end position="689"/>
    </location>
</feature>